<sequence length="193" mass="20420">MQNSGSTPIRLASTNTLGDEPVSLRSPGNASTQVASDADDDCRSVASSRNAPSLVTSIETLSDSGSNHIAQLDSAYLSLQRDGPLGAEDGALPAQANDDRRELTNLNVALNLLVPDTDNTGSRGAAPTPLDSWLYDRNDPWTHLDAKSVHSTDSDLLSEHLGEGDASSDDDAQWVQCSTDSAELLRDIGSWIT</sequence>
<protein>
    <submittedName>
        <fullName evidence="1">Uncharacterized protein</fullName>
    </submittedName>
</protein>
<evidence type="ECO:0000313" key="1">
    <source>
        <dbReference type="EMBL" id="KAK3720444.1"/>
    </source>
</evidence>
<dbReference type="Proteomes" id="UP001281147">
    <property type="component" value="Unassembled WGS sequence"/>
</dbReference>
<proteinExistence type="predicted"/>
<reference evidence="1" key="1">
    <citation type="submission" date="2023-07" db="EMBL/GenBank/DDBJ databases">
        <title>Black Yeasts Isolated from many extreme environments.</title>
        <authorList>
            <person name="Coleine C."/>
            <person name="Stajich J.E."/>
            <person name="Selbmann L."/>
        </authorList>
    </citation>
    <scope>NUCLEOTIDE SEQUENCE</scope>
    <source>
        <strain evidence="1">CCFEE 5714</strain>
    </source>
</reference>
<evidence type="ECO:0000313" key="2">
    <source>
        <dbReference type="Proteomes" id="UP001281147"/>
    </source>
</evidence>
<accession>A0ACC3NNV2</accession>
<gene>
    <name evidence="1" type="ORF">LTR37_003857</name>
</gene>
<organism evidence="1 2">
    <name type="scientific">Vermiconidia calcicola</name>
    <dbReference type="NCBI Taxonomy" id="1690605"/>
    <lineage>
        <taxon>Eukaryota</taxon>
        <taxon>Fungi</taxon>
        <taxon>Dikarya</taxon>
        <taxon>Ascomycota</taxon>
        <taxon>Pezizomycotina</taxon>
        <taxon>Dothideomycetes</taxon>
        <taxon>Dothideomycetidae</taxon>
        <taxon>Mycosphaerellales</taxon>
        <taxon>Extremaceae</taxon>
        <taxon>Vermiconidia</taxon>
    </lineage>
</organism>
<name>A0ACC3NNV2_9PEZI</name>
<comment type="caution">
    <text evidence="1">The sequence shown here is derived from an EMBL/GenBank/DDBJ whole genome shotgun (WGS) entry which is preliminary data.</text>
</comment>
<keyword evidence="2" id="KW-1185">Reference proteome</keyword>
<dbReference type="EMBL" id="JAUTXU010000022">
    <property type="protein sequence ID" value="KAK3720444.1"/>
    <property type="molecule type" value="Genomic_DNA"/>
</dbReference>